<keyword evidence="1" id="KW-0472">Membrane</keyword>
<keyword evidence="1" id="KW-0812">Transmembrane</keyword>
<proteinExistence type="predicted"/>
<dbReference type="Ensembl" id="ENSSRHT00000000565.1">
    <property type="protein sequence ID" value="ENSSRHP00000000527.1"/>
    <property type="gene ID" value="ENSSRHG00000000415.1"/>
</dbReference>
<name>A0A673FNC1_9TELE</name>
<reference evidence="2" key="2">
    <citation type="submission" date="2025-09" db="UniProtKB">
        <authorList>
            <consortium name="Ensembl"/>
        </authorList>
    </citation>
    <scope>IDENTIFICATION</scope>
</reference>
<keyword evidence="3" id="KW-1185">Reference proteome</keyword>
<sequence>MNVNTQNVELLFALQYVLSILKFTFPTIFQGWQTSTGALLLLVTWKLGWVEINGFSRSAAFSQLPGSFLFIGNIYAGSKALSLLPIPFFFVLQNVSEVFAFLIGTATHREVSLIIVAILWEQTKIYFLHVSFSFLYVFSRIRNHKTARFYSILILFQIS</sequence>
<evidence type="ECO:0000313" key="3">
    <source>
        <dbReference type="Proteomes" id="UP000472270"/>
    </source>
</evidence>
<keyword evidence="1" id="KW-1133">Transmembrane helix</keyword>
<organism evidence="2 3">
    <name type="scientific">Sinocyclocheilus rhinocerous</name>
    <dbReference type="NCBI Taxonomy" id="307959"/>
    <lineage>
        <taxon>Eukaryota</taxon>
        <taxon>Metazoa</taxon>
        <taxon>Chordata</taxon>
        <taxon>Craniata</taxon>
        <taxon>Vertebrata</taxon>
        <taxon>Euteleostomi</taxon>
        <taxon>Actinopterygii</taxon>
        <taxon>Neopterygii</taxon>
        <taxon>Teleostei</taxon>
        <taxon>Ostariophysi</taxon>
        <taxon>Cypriniformes</taxon>
        <taxon>Cyprinidae</taxon>
        <taxon>Cyprininae</taxon>
        <taxon>Sinocyclocheilus</taxon>
    </lineage>
</organism>
<feature type="transmembrane region" description="Helical" evidence="1">
    <location>
        <begin position="12"/>
        <end position="32"/>
    </location>
</feature>
<feature type="transmembrane region" description="Helical" evidence="1">
    <location>
        <begin position="111"/>
        <end position="138"/>
    </location>
</feature>
<evidence type="ECO:0000256" key="1">
    <source>
        <dbReference type="SAM" id="Phobius"/>
    </source>
</evidence>
<dbReference type="Proteomes" id="UP000472270">
    <property type="component" value="Unassembled WGS sequence"/>
</dbReference>
<accession>A0A673FNC1</accession>
<dbReference type="AlphaFoldDB" id="A0A673FNC1"/>
<protein>
    <submittedName>
        <fullName evidence="2">Uncharacterized protein</fullName>
    </submittedName>
</protein>
<feature type="transmembrane region" description="Helical" evidence="1">
    <location>
        <begin position="68"/>
        <end position="91"/>
    </location>
</feature>
<evidence type="ECO:0000313" key="2">
    <source>
        <dbReference type="Ensembl" id="ENSSRHP00000000527.1"/>
    </source>
</evidence>
<reference evidence="2" key="1">
    <citation type="submission" date="2025-08" db="UniProtKB">
        <authorList>
            <consortium name="Ensembl"/>
        </authorList>
    </citation>
    <scope>IDENTIFICATION</scope>
</reference>